<organism evidence="1 2">
    <name type="scientific">Rubrivivax albus</name>
    <dbReference type="NCBI Taxonomy" id="2499835"/>
    <lineage>
        <taxon>Bacteria</taxon>
        <taxon>Pseudomonadati</taxon>
        <taxon>Pseudomonadota</taxon>
        <taxon>Betaproteobacteria</taxon>
        <taxon>Burkholderiales</taxon>
        <taxon>Sphaerotilaceae</taxon>
        <taxon>Rubrivivax</taxon>
    </lineage>
</organism>
<dbReference type="EMBL" id="SACT01000006">
    <property type="protein sequence ID" value="RVT50117.1"/>
    <property type="molecule type" value="Genomic_DNA"/>
</dbReference>
<protein>
    <submittedName>
        <fullName evidence="1">Uncharacterized protein</fullName>
    </submittedName>
</protein>
<proteinExistence type="predicted"/>
<keyword evidence="2" id="KW-1185">Reference proteome</keyword>
<dbReference type="RefSeq" id="WP_128199627.1">
    <property type="nucleotide sequence ID" value="NZ_SACT01000006.1"/>
</dbReference>
<sequence>MTVTQLIDQVRRQVPDGAALGTRFKASAIVRWSGRAHEVAVAARMDAHGLRREQFWCDGVRVEHAVLLRLTCPEGECPHVLQVRAQWEAFRRKGKATAARTPPTPRPLISEATICVGGQHFVVRPARFPCFTPCPNGAHPAMTLEKAGFDLFDADGCVGGGIAESSGYRRPRLPDTGAVEAYVLGRHLEALAVVNQARDSSRARPGPTPGQA</sequence>
<accession>A0A3S3SB01</accession>
<dbReference type="OrthoDB" id="9800646at2"/>
<gene>
    <name evidence="1" type="ORF">ENE75_17570</name>
</gene>
<reference evidence="1 2" key="1">
    <citation type="submission" date="2019-01" db="EMBL/GenBank/DDBJ databases">
        <authorList>
            <person name="Chen W.-M."/>
        </authorList>
    </citation>
    <scope>NUCLEOTIDE SEQUENCE [LARGE SCALE GENOMIC DNA]</scope>
    <source>
        <strain evidence="1 2">ICH-3</strain>
    </source>
</reference>
<evidence type="ECO:0000313" key="1">
    <source>
        <dbReference type="EMBL" id="RVT50117.1"/>
    </source>
</evidence>
<evidence type="ECO:0000313" key="2">
    <source>
        <dbReference type="Proteomes" id="UP000288178"/>
    </source>
</evidence>
<comment type="caution">
    <text evidence="1">The sequence shown here is derived from an EMBL/GenBank/DDBJ whole genome shotgun (WGS) entry which is preliminary data.</text>
</comment>
<dbReference type="AlphaFoldDB" id="A0A3S3SB01"/>
<name>A0A3S3SB01_9BURK</name>
<dbReference type="Proteomes" id="UP000288178">
    <property type="component" value="Unassembled WGS sequence"/>
</dbReference>